<gene>
    <name evidence="5" type="ORF">SAMN05421761_10610</name>
</gene>
<dbReference type="AlphaFoldDB" id="A0A1N7MEA3"/>
<dbReference type="PANTHER" id="PTHR43685:SF5">
    <property type="entry name" value="GLYCOSYLTRANSFERASE EPSE-RELATED"/>
    <property type="match status" value="1"/>
</dbReference>
<evidence type="ECO:0000256" key="3">
    <source>
        <dbReference type="ARBA" id="ARBA00022679"/>
    </source>
</evidence>
<organism evidence="5 6">
    <name type="scientific">Belliella pelovolcani</name>
    <dbReference type="NCBI Taxonomy" id="529505"/>
    <lineage>
        <taxon>Bacteria</taxon>
        <taxon>Pseudomonadati</taxon>
        <taxon>Bacteroidota</taxon>
        <taxon>Cytophagia</taxon>
        <taxon>Cytophagales</taxon>
        <taxon>Cyclobacteriaceae</taxon>
        <taxon>Belliella</taxon>
    </lineage>
</organism>
<dbReference type="Gene3D" id="3.90.550.10">
    <property type="entry name" value="Spore Coat Polysaccharide Biosynthesis Protein SpsA, Chain A"/>
    <property type="match status" value="1"/>
</dbReference>
<keyword evidence="6" id="KW-1185">Reference proteome</keyword>
<dbReference type="InterPro" id="IPR001173">
    <property type="entry name" value="Glyco_trans_2-like"/>
</dbReference>
<dbReference type="InterPro" id="IPR050834">
    <property type="entry name" value="Glycosyltransf_2"/>
</dbReference>
<evidence type="ECO:0000256" key="1">
    <source>
        <dbReference type="ARBA" id="ARBA00006739"/>
    </source>
</evidence>
<dbReference type="GO" id="GO:0016757">
    <property type="term" value="F:glycosyltransferase activity"/>
    <property type="evidence" value="ECO:0007669"/>
    <property type="project" value="UniProtKB-KW"/>
</dbReference>
<dbReference type="EMBL" id="FTOP01000006">
    <property type="protein sequence ID" value="SIS84387.1"/>
    <property type="molecule type" value="Genomic_DNA"/>
</dbReference>
<dbReference type="RefSeq" id="WP_076500482.1">
    <property type="nucleotide sequence ID" value="NZ_FTOP01000006.1"/>
</dbReference>
<keyword evidence="2" id="KW-0328">Glycosyltransferase</keyword>
<reference evidence="6" key="1">
    <citation type="submission" date="2017-01" db="EMBL/GenBank/DDBJ databases">
        <authorList>
            <person name="Varghese N."/>
            <person name="Submissions S."/>
        </authorList>
    </citation>
    <scope>NUCLEOTIDE SEQUENCE [LARGE SCALE GENOMIC DNA]</scope>
    <source>
        <strain evidence="6">DSM 46698</strain>
    </source>
</reference>
<protein>
    <submittedName>
        <fullName evidence="5">Glycosyl transferase family 2</fullName>
    </submittedName>
</protein>
<sequence length="273" mass="31646">MNFSVLISCYIKDSVSQLGEALESIINQTLLPSEIILVEDGPLKKRHDELIKEFEKKIVIKRIKIKTNIGLGNALNLGLMHCENEIVVRMDSDDICHPMRFEKQINFFLSNPSVDIVGSWAIDIDNDGNMLNRRTYPVEHDNIIKIIWTCPIIHPSVAYKKQSILSIGSYRNDLKRRQDYEMWLRAASHGLIFSNIPEFLLYYRFTNDYYKKNNIKVAFSQAIIGVKGLNKLKNVSSYAYIGVFFPVFRALLPSFIERPFHSLIRKIDPRTLY</sequence>
<keyword evidence="3 5" id="KW-0808">Transferase</keyword>
<evidence type="ECO:0000259" key="4">
    <source>
        <dbReference type="Pfam" id="PF00535"/>
    </source>
</evidence>
<evidence type="ECO:0000313" key="6">
    <source>
        <dbReference type="Proteomes" id="UP000186026"/>
    </source>
</evidence>
<dbReference type="PANTHER" id="PTHR43685">
    <property type="entry name" value="GLYCOSYLTRANSFERASE"/>
    <property type="match status" value="1"/>
</dbReference>
<dbReference type="OrthoDB" id="6307329at2"/>
<evidence type="ECO:0000313" key="5">
    <source>
        <dbReference type="EMBL" id="SIS84387.1"/>
    </source>
</evidence>
<dbReference type="InterPro" id="IPR029044">
    <property type="entry name" value="Nucleotide-diphossugar_trans"/>
</dbReference>
<comment type="similarity">
    <text evidence="1">Belongs to the glycosyltransferase 2 family.</text>
</comment>
<dbReference type="Pfam" id="PF00535">
    <property type="entry name" value="Glycos_transf_2"/>
    <property type="match status" value="1"/>
</dbReference>
<dbReference type="SUPFAM" id="SSF53448">
    <property type="entry name" value="Nucleotide-diphospho-sugar transferases"/>
    <property type="match status" value="1"/>
</dbReference>
<dbReference type="Proteomes" id="UP000186026">
    <property type="component" value="Unassembled WGS sequence"/>
</dbReference>
<name>A0A1N7MEA3_9BACT</name>
<dbReference type="STRING" id="529505.SAMN05421761_10610"/>
<evidence type="ECO:0000256" key="2">
    <source>
        <dbReference type="ARBA" id="ARBA00022676"/>
    </source>
</evidence>
<proteinExistence type="inferred from homology"/>
<feature type="domain" description="Glycosyltransferase 2-like" evidence="4">
    <location>
        <begin position="4"/>
        <end position="138"/>
    </location>
</feature>
<accession>A0A1N7MEA3</accession>